<sequence>MVRSDRAAARSYTPLPPPQTDHGHPWGTQPCTTAVYSPKATAGTEYRVTVGESESEHDRGGVSVTLTGRCPLSPHPTSRDTWRERAKQWRLE</sequence>
<dbReference type="EMBL" id="OV696699">
    <property type="protein sequence ID" value="CAH1244415.1"/>
    <property type="molecule type" value="Genomic_DNA"/>
</dbReference>
<keyword evidence="3" id="KW-1185">Reference proteome</keyword>
<feature type="region of interest" description="Disordered" evidence="1">
    <location>
        <begin position="1"/>
        <end position="31"/>
    </location>
</feature>
<accession>A0A8K0EDB8</accession>
<proteinExistence type="predicted"/>
<feature type="compositionally biased region" description="Basic and acidic residues" evidence="1">
    <location>
        <begin position="77"/>
        <end position="92"/>
    </location>
</feature>
<reference evidence="2" key="1">
    <citation type="submission" date="2022-01" db="EMBL/GenBank/DDBJ databases">
        <authorList>
            <person name="Braso-Vives M."/>
        </authorList>
    </citation>
    <scope>NUCLEOTIDE SEQUENCE</scope>
</reference>
<organism evidence="2 3">
    <name type="scientific">Branchiostoma lanceolatum</name>
    <name type="common">Common lancelet</name>
    <name type="synonym">Amphioxus lanceolatum</name>
    <dbReference type="NCBI Taxonomy" id="7740"/>
    <lineage>
        <taxon>Eukaryota</taxon>
        <taxon>Metazoa</taxon>
        <taxon>Chordata</taxon>
        <taxon>Cephalochordata</taxon>
        <taxon>Leptocardii</taxon>
        <taxon>Amphioxiformes</taxon>
        <taxon>Branchiostomatidae</taxon>
        <taxon>Branchiostoma</taxon>
    </lineage>
</organism>
<protein>
    <submittedName>
        <fullName evidence="2">Hypp7298 protein</fullName>
    </submittedName>
</protein>
<feature type="region of interest" description="Disordered" evidence="1">
    <location>
        <begin position="50"/>
        <end position="92"/>
    </location>
</feature>
<name>A0A8K0EDB8_BRALA</name>
<gene>
    <name evidence="2" type="primary">Hypp7298</name>
    <name evidence="2" type="ORF">BLAG_LOCUS7056</name>
</gene>
<evidence type="ECO:0000313" key="2">
    <source>
        <dbReference type="EMBL" id="CAH1244415.1"/>
    </source>
</evidence>
<dbReference type="AlphaFoldDB" id="A0A8K0EDB8"/>
<evidence type="ECO:0000313" key="3">
    <source>
        <dbReference type="Proteomes" id="UP000838412"/>
    </source>
</evidence>
<evidence type="ECO:0000256" key="1">
    <source>
        <dbReference type="SAM" id="MobiDB-lite"/>
    </source>
</evidence>
<dbReference type="Proteomes" id="UP000838412">
    <property type="component" value="Chromosome 14"/>
</dbReference>